<evidence type="ECO:0000313" key="2">
    <source>
        <dbReference type="EMBL" id="MFL0194156.1"/>
    </source>
</evidence>
<organism evidence="2 3">
    <name type="scientific">Candidatus Clostridium eludens</name>
    <dbReference type="NCBI Taxonomy" id="3381663"/>
    <lineage>
        <taxon>Bacteria</taxon>
        <taxon>Bacillati</taxon>
        <taxon>Bacillota</taxon>
        <taxon>Clostridia</taxon>
        <taxon>Eubacteriales</taxon>
        <taxon>Clostridiaceae</taxon>
        <taxon>Clostridium</taxon>
    </lineage>
</organism>
<feature type="domain" description="GP-PDE" evidence="1">
    <location>
        <begin position="74"/>
        <end position="311"/>
    </location>
</feature>
<dbReference type="Gene3D" id="3.20.20.190">
    <property type="entry name" value="Phosphatidylinositol (PI) phosphodiesterase"/>
    <property type="match status" value="1"/>
</dbReference>
<name>A0ABW8SED7_9CLOT</name>
<proteinExistence type="predicted"/>
<accession>A0ABW8SED7</accession>
<dbReference type="PROSITE" id="PS51704">
    <property type="entry name" value="GP_PDE"/>
    <property type="match status" value="1"/>
</dbReference>
<dbReference type="InterPro" id="IPR030395">
    <property type="entry name" value="GP_PDE_dom"/>
</dbReference>
<dbReference type="SUPFAM" id="SSF51695">
    <property type="entry name" value="PLC-like phosphodiesterases"/>
    <property type="match status" value="1"/>
</dbReference>
<evidence type="ECO:0000313" key="3">
    <source>
        <dbReference type="Proteomes" id="UP001623660"/>
    </source>
</evidence>
<dbReference type="PANTHER" id="PTHR46211">
    <property type="entry name" value="GLYCEROPHOSPHORYL DIESTER PHOSPHODIESTERASE"/>
    <property type="match status" value="1"/>
</dbReference>
<keyword evidence="3" id="KW-1185">Reference proteome</keyword>
<dbReference type="EMBL" id="JBJHZX010000001">
    <property type="protein sequence ID" value="MFL0194156.1"/>
    <property type="molecule type" value="Genomic_DNA"/>
</dbReference>
<dbReference type="InterPro" id="IPR017946">
    <property type="entry name" value="PLC-like_Pdiesterase_TIM-brl"/>
</dbReference>
<gene>
    <name evidence="2" type="ORF">ACJDU8_00910</name>
</gene>
<dbReference type="RefSeq" id="WP_406790274.1">
    <property type="nucleotide sequence ID" value="NZ_JBJHZX010000001.1"/>
</dbReference>
<dbReference type="Proteomes" id="UP001623660">
    <property type="component" value="Unassembled WGS sequence"/>
</dbReference>
<comment type="caution">
    <text evidence="2">The sequence shown here is derived from an EMBL/GenBank/DDBJ whole genome shotgun (WGS) entry which is preliminary data.</text>
</comment>
<reference evidence="2 3" key="1">
    <citation type="submission" date="2024-11" db="EMBL/GenBank/DDBJ databases">
        <authorList>
            <person name="Heng Y.C."/>
            <person name="Lim A.C.H."/>
            <person name="Lee J.K.Y."/>
            <person name="Kittelmann S."/>
        </authorList>
    </citation>
    <scope>NUCLEOTIDE SEQUENCE [LARGE SCALE GENOMIC DNA]</scope>
    <source>
        <strain evidence="2 3">WILCCON 0269</strain>
    </source>
</reference>
<protein>
    <submittedName>
        <fullName evidence="2">Glycerophosphodiester phosphodiesterase</fullName>
    </submittedName>
</protein>
<dbReference type="Pfam" id="PF03009">
    <property type="entry name" value="GDPD"/>
    <property type="match status" value="1"/>
</dbReference>
<dbReference type="PANTHER" id="PTHR46211:SF1">
    <property type="entry name" value="GLYCEROPHOSPHODIESTER PHOSPHODIESTERASE, CYTOPLASMIC"/>
    <property type="match status" value="1"/>
</dbReference>
<dbReference type="CDD" id="cd08566">
    <property type="entry name" value="GDPD_AtGDE_like"/>
    <property type="match status" value="1"/>
</dbReference>
<sequence length="335" mass="38586">MYKKIIAIIIIALVILTLRTNVFILDYNNNYKNFSKVSHAKSSKLKLVSNKNNYNSLSNVNIKQRYNFIDLNKPTLVAHRGASSDAPENSIPAIDEAAKIGYWGVELDICSSSDGILYLLHDGILDRTTNGHGLITRKNSHEIDKLIINRGSDISSYHDLRLPRFKDALIECEKDNLVPVFDIKYLSKKNRDLDTFLRIIYKYGDEKKLLVHAFNYKYLEYLRSKDKQIILMPMVNPQSIVYGYKYIKPFGFTGVDSNIDYLNKKIVQQAHRDGLKVFCWTIDTPLELNKALNLGVDFIYSDTFYPSSIRPLRKTLHSNQHVKSAHKVGNKEYKL</sequence>
<evidence type="ECO:0000259" key="1">
    <source>
        <dbReference type="PROSITE" id="PS51704"/>
    </source>
</evidence>